<evidence type="ECO:0000313" key="1">
    <source>
        <dbReference type="EMBL" id="RDX41634.1"/>
    </source>
</evidence>
<proteinExistence type="predicted"/>
<dbReference type="EMBL" id="KZ857506">
    <property type="protein sequence ID" value="RDX41634.1"/>
    <property type="molecule type" value="Genomic_DNA"/>
</dbReference>
<evidence type="ECO:0000313" key="2">
    <source>
        <dbReference type="Proteomes" id="UP000256964"/>
    </source>
</evidence>
<organism evidence="1 2">
    <name type="scientific">Lentinus brumalis</name>
    <dbReference type="NCBI Taxonomy" id="2498619"/>
    <lineage>
        <taxon>Eukaryota</taxon>
        <taxon>Fungi</taxon>
        <taxon>Dikarya</taxon>
        <taxon>Basidiomycota</taxon>
        <taxon>Agaricomycotina</taxon>
        <taxon>Agaricomycetes</taxon>
        <taxon>Polyporales</taxon>
        <taxon>Polyporaceae</taxon>
        <taxon>Lentinus</taxon>
    </lineage>
</organism>
<gene>
    <name evidence="1" type="ORF">OH76DRAFT_1411931</name>
</gene>
<protein>
    <submittedName>
        <fullName evidence="1">Uncharacterized protein</fullName>
    </submittedName>
</protein>
<dbReference type="AlphaFoldDB" id="A0A371CMX2"/>
<keyword evidence="2" id="KW-1185">Reference proteome</keyword>
<reference evidence="1 2" key="1">
    <citation type="journal article" date="2018" name="Biotechnol. Biofuels">
        <title>Integrative visual omics of the white-rot fungus Polyporus brumalis exposes the biotechnological potential of its oxidative enzymes for delignifying raw plant biomass.</title>
        <authorList>
            <person name="Miyauchi S."/>
            <person name="Rancon A."/>
            <person name="Drula E."/>
            <person name="Hage H."/>
            <person name="Chaduli D."/>
            <person name="Favel A."/>
            <person name="Grisel S."/>
            <person name="Henrissat B."/>
            <person name="Herpoel-Gimbert I."/>
            <person name="Ruiz-Duenas F.J."/>
            <person name="Chevret D."/>
            <person name="Hainaut M."/>
            <person name="Lin J."/>
            <person name="Wang M."/>
            <person name="Pangilinan J."/>
            <person name="Lipzen A."/>
            <person name="Lesage-Meessen L."/>
            <person name="Navarro D."/>
            <person name="Riley R."/>
            <person name="Grigoriev I.V."/>
            <person name="Zhou S."/>
            <person name="Raouche S."/>
            <person name="Rosso M.N."/>
        </authorList>
    </citation>
    <scope>NUCLEOTIDE SEQUENCE [LARGE SCALE GENOMIC DNA]</scope>
    <source>
        <strain evidence="1 2">BRFM 1820</strain>
    </source>
</reference>
<name>A0A371CMX2_9APHY</name>
<accession>A0A371CMX2</accession>
<dbReference type="Proteomes" id="UP000256964">
    <property type="component" value="Unassembled WGS sequence"/>
</dbReference>
<sequence length="110" mass="12619">MSKHHHYLSLLCWGRSDACGCRRASRLLVHLSIDHISEDSGLILPTILHLCTAYRRLGCIERLDDTVMSFEQRPQICIASRWLVQSSAIADVLNVQISRDNPKTWSHQYC</sequence>